<organism evidence="10 11">
    <name type="scientific">Borborobacter arsenicus</name>
    <dbReference type="NCBI Taxonomy" id="1851146"/>
    <lineage>
        <taxon>Bacteria</taxon>
        <taxon>Pseudomonadati</taxon>
        <taxon>Pseudomonadota</taxon>
        <taxon>Alphaproteobacteria</taxon>
        <taxon>Hyphomicrobiales</taxon>
        <taxon>Phyllobacteriaceae</taxon>
        <taxon>Borborobacter</taxon>
    </lineage>
</organism>
<dbReference type="RefSeq" id="WP_128626206.1">
    <property type="nucleotide sequence ID" value="NZ_RKST01000006.1"/>
</dbReference>
<dbReference type="PROSITE" id="PS01034">
    <property type="entry name" value="GH16_1"/>
    <property type="match status" value="1"/>
</dbReference>
<dbReference type="CDD" id="cd02175">
    <property type="entry name" value="GH16_lichenase"/>
    <property type="match status" value="1"/>
</dbReference>
<dbReference type="GO" id="GO:0005975">
    <property type="term" value="P:carbohydrate metabolic process"/>
    <property type="evidence" value="ECO:0007669"/>
    <property type="project" value="InterPro"/>
</dbReference>
<keyword evidence="3 10" id="KW-0378">Hydrolase</keyword>
<gene>
    <name evidence="10" type="ORF">EET67_06850</name>
</gene>
<evidence type="ECO:0000313" key="11">
    <source>
        <dbReference type="Proteomes" id="UP000281647"/>
    </source>
</evidence>
<dbReference type="Gene3D" id="2.60.120.200">
    <property type="match status" value="1"/>
</dbReference>
<comment type="similarity">
    <text evidence="1">Belongs to the glycosyl hydrolase 16 family.</text>
</comment>
<dbReference type="SUPFAM" id="SSF49899">
    <property type="entry name" value="Concanavalin A-like lectins/glucanases"/>
    <property type="match status" value="1"/>
</dbReference>
<evidence type="ECO:0000256" key="4">
    <source>
        <dbReference type="ARBA" id="ARBA00023295"/>
    </source>
</evidence>
<sequence length="273" mass="29883">MISRAIRTMRGNVKPAFLGLGALLISTPGGISDSRAQEAATGPSFVENFDTLDRKRWYISDGWSNGEHQNCVWSKDQVKVADGVLRLGFAKQAVKDREYACGEIQTNQRFSYGTFEVRMKAVAGSGLNTGFFTYIGPVHKQPHDEIDFEVLGKDPSQVQLNQYVNGKSVGDGKLVDVPGGADQGFNDYAFVWKEDSISWYVNGKLMGEATDPAKLPSHAQKIYVSLWGSDILKSWMGPFADPGAPIAAEIDRVAFTAAGDECQFPESIVCNQK</sequence>
<dbReference type="Proteomes" id="UP000281647">
    <property type="component" value="Unassembled WGS sequence"/>
</dbReference>
<dbReference type="InterPro" id="IPR044791">
    <property type="entry name" value="Beta-glucanase/XTH"/>
</dbReference>
<dbReference type="InterPro" id="IPR013320">
    <property type="entry name" value="ConA-like_dom_sf"/>
</dbReference>
<dbReference type="GO" id="GO:0004553">
    <property type="term" value="F:hydrolase activity, hydrolyzing O-glycosyl compounds"/>
    <property type="evidence" value="ECO:0007669"/>
    <property type="project" value="InterPro"/>
</dbReference>
<dbReference type="PRINTS" id="PR00737">
    <property type="entry name" value="GLHYDRLASE16"/>
</dbReference>
<evidence type="ECO:0000259" key="9">
    <source>
        <dbReference type="PROSITE" id="PS51762"/>
    </source>
</evidence>
<evidence type="ECO:0000256" key="5">
    <source>
        <dbReference type="ARBA" id="ARBA00029722"/>
    </source>
</evidence>
<evidence type="ECO:0000256" key="1">
    <source>
        <dbReference type="ARBA" id="ARBA00006865"/>
    </source>
</evidence>
<proteinExistence type="inferred from homology"/>
<dbReference type="InterPro" id="IPR008264">
    <property type="entry name" value="Beta_glucanase"/>
</dbReference>
<dbReference type="PROSITE" id="PS51762">
    <property type="entry name" value="GH16_2"/>
    <property type="match status" value="1"/>
</dbReference>
<dbReference type="Pfam" id="PF00722">
    <property type="entry name" value="Glyco_hydro_16"/>
    <property type="match status" value="1"/>
</dbReference>
<evidence type="ECO:0000256" key="7">
    <source>
        <dbReference type="ARBA" id="ARBA00031665"/>
    </source>
</evidence>
<feature type="active site" description="Proton donor" evidence="8">
    <location>
        <position position="149"/>
    </location>
</feature>
<feature type="domain" description="GH16" evidence="9">
    <location>
        <begin position="7"/>
        <end position="261"/>
    </location>
</feature>
<evidence type="ECO:0000256" key="3">
    <source>
        <dbReference type="ARBA" id="ARBA00022801"/>
    </source>
</evidence>
<evidence type="ECO:0000256" key="2">
    <source>
        <dbReference type="ARBA" id="ARBA00014569"/>
    </source>
</evidence>
<feature type="active site" description="Nucleophile" evidence="8">
    <location>
        <position position="145"/>
    </location>
</feature>
<dbReference type="PANTHER" id="PTHR31062">
    <property type="entry name" value="XYLOGLUCAN ENDOTRANSGLUCOSYLASE/HYDROLASE PROTEIN 8-RELATED"/>
    <property type="match status" value="1"/>
</dbReference>
<reference evidence="10 11" key="1">
    <citation type="submission" date="2018-11" db="EMBL/GenBank/DDBJ databases">
        <title>Pseudaminobacter arsenicus sp. nov., an arsenic-resistant bacterium isolated from arsenic-rich aquifers.</title>
        <authorList>
            <person name="Mu Y."/>
        </authorList>
    </citation>
    <scope>NUCLEOTIDE SEQUENCE [LARGE SCALE GENOMIC DNA]</scope>
    <source>
        <strain evidence="10 11">CB3</strain>
    </source>
</reference>
<keyword evidence="11" id="KW-1185">Reference proteome</keyword>
<dbReference type="InterPro" id="IPR000757">
    <property type="entry name" value="Beta-glucanase-like"/>
</dbReference>
<evidence type="ECO:0000313" key="10">
    <source>
        <dbReference type="EMBL" id="RUM98353.1"/>
    </source>
</evidence>
<evidence type="ECO:0000256" key="8">
    <source>
        <dbReference type="PIRSR" id="PIRSR608264-1"/>
    </source>
</evidence>
<name>A0A432V8F7_9HYPH</name>
<dbReference type="OrthoDB" id="9809583at2"/>
<comment type="caution">
    <text evidence="10">The sequence shown here is derived from an EMBL/GenBank/DDBJ whole genome shotgun (WGS) entry which is preliminary data.</text>
</comment>
<dbReference type="InterPro" id="IPR008263">
    <property type="entry name" value="GH16_AS"/>
</dbReference>
<dbReference type="EMBL" id="RKST01000006">
    <property type="protein sequence ID" value="RUM98353.1"/>
    <property type="molecule type" value="Genomic_DNA"/>
</dbReference>
<evidence type="ECO:0000256" key="6">
    <source>
        <dbReference type="ARBA" id="ARBA00029771"/>
    </source>
</evidence>
<dbReference type="AlphaFoldDB" id="A0A432V8F7"/>
<protein>
    <recommendedName>
        <fullName evidence="2">Beta-glucanase</fullName>
    </recommendedName>
    <alternativeName>
        <fullName evidence="7">1,3-1,4-beta-D-glucan 4-glucanohydrolase</fullName>
    </alternativeName>
    <alternativeName>
        <fullName evidence="6">Endo-beta-1,3-1,4 glucanase</fullName>
    </alternativeName>
    <alternativeName>
        <fullName evidence="5">Lichenase</fullName>
    </alternativeName>
</protein>
<keyword evidence="4" id="KW-0326">Glycosidase</keyword>
<accession>A0A432V8F7</accession>